<proteinExistence type="predicted"/>
<protein>
    <submittedName>
        <fullName evidence="1">Uncharacterized protein</fullName>
    </submittedName>
</protein>
<keyword evidence="2" id="KW-1185">Reference proteome</keyword>
<accession>A0ACB6RK26</accession>
<name>A0ACB6RK26_9PLEO</name>
<organism evidence="1 2">
    <name type="scientific">Macroventuria anomochaeta</name>
    <dbReference type="NCBI Taxonomy" id="301207"/>
    <lineage>
        <taxon>Eukaryota</taxon>
        <taxon>Fungi</taxon>
        <taxon>Dikarya</taxon>
        <taxon>Ascomycota</taxon>
        <taxon>Pezizomycotina</taxon>
        <taxon>Dothideomycetes</taxon>
        <taxon>Pleosporomycetidae</taxon>
        <taxon>Pleosporales</taxon>
        <taxon>Pleosporineae</taxon>
        <taxon>Didymellaceae</taxon>
        <taxon>Macroventuria</taxon>
    </lineage>
</organism>
<sequence>MSTHGSSNAAQSDNSTAGSVPHCRPCDEKDECRPEIETLVGAESHGNNLAERGVPTSDRRPSRDRNARADNDHDPSPSMAPPLTTEAPHSSTASTEPVNESRPSIRDLHTVIILVPQYGSSDVRPTDPRTKYRELIGSQFPNACSKHKKQLTASNTAITLHNTSDTMLKKITSLTKISSSTQSAPRSPSQSRFLRRTHTAPDFPKTAKIKEKVQTSRTGVKLFEPLPEHDESHVGPYGVEAPLHWEFVITVTEVTVTVNMDGEKGSCQKPGRSSDESGEVGSESKQR</sequence>
<gene>
    <name evidence="1" type="ORF">BU25DRAFT_425891</name>
</gene>
<dbReference type="EMBL" id="MU006746">
    <property type="protein sequence ID" value="KAF2622310.1"/>
    <property type="molecule type" value="Genomic_DNA"/>
</dbReference>
<evidence type="ECO:0000313" key="2">
    <source>
        <dbReference type="Proteomes" id="UP000799754"/>
    </source>
</evidence>
<dbReference type="Proteomes" id="UP000799754">
    <property type="component" value="Unassembled WGS sequence"/>
</dbReference>
<reference evidence="1" key="1">
    <citation type="journal article" date="2020" name="Stud. Mycol.">
        <title>101 Dothideomycetes genomes: a test case for predicting lifestyles and emergence of pathogens.</title>
        <authorList>
            <person name="Haridas S."/>
            <person name="Albert R."/>
            <person name="Binder M."/>
            <person name="Bloem J."/>
            <person name="Labutti K."/>
            <person name="Salamov A."/>
            <person name="Andreopoulos B."/>
            <person name="Baker S."/>
            <person name="Barry K."/>
            <person name="Bills G."/>
            <person name="Bluhm B."/>
            <person name="Cannon C."/>
            <person name="Castanera R."/>
            <person name="Culley D."/>
            <person name="Daum C."/>
            <person name="Ezra D."/>
            <person name="Gonzalez J."/>
            <person name="Henrissat B."/>
            <person name="Kuo A."/>
            <person name="Liang C."/>
            <person name="Lipzen A."/>
            <person name="Lutzoni F."/>
            <person name="Magnuson J."/>
            <person name="Mondo S."/>
            <person name="Nolan M."/>
            <person name="Ohm R."/>
            <person name="Pangilinan J."/>
            <person name="Park H.-J."/>
            <person name="Ramirez L."/>
            <person name="Alfaro M."/>
            <person name="Sun H."/>
            <person name="Tritt A."/>
            <person name="Yoshinaga Y."/>
            <person name="Zwiers L.-H."/>
            <person name="Turgeon B."/>
            <person name="Goodwin S."/>
            <person name="Spatafora J."/>
            <person name="Crous P."/>
            <person name="Grigoriev I."/>
        </authorList>
    </citation>
    <scope>NUCLEOTIDE SEQUENCE</scope>
    <source>
        <strain evidence="1">CBS 525.71</strain>
    </source>
</reference>
<comment type="caution">
    <text evidence="1">The sequence shown here is derived from an EMBL/GenBank/DDBJ whole genome shotgun (WGS) entry which is preliminary data.</text>
</comment>
<evidence type="ECO:0000313" key="1">
    <source>
        <dbReference type="EMBL" id="KAF2622310.1"/>
    </source>
</evidence>